<evidence type="ECO:0000313" key="1">
    <source>
        <dbReference type="EMBL" id="KAL0106034.1"/>
    </source>
</evidence>
<reference evidence="1 2" key="1">
    <citation type="submission" date="2023-03" db="EMBL/GenBank/DDBJ databases">
        <title>High recombination rates correlate with genetic variation in Cardiocondyla obscurior ants.</title>
        <authorList>
            <person name="Errbii M."/>
        </authorList>
    </citation>
    <scope>NUCLEOTIDE SEQUENCE [LARGE SCALE GENOMIC DNA]</scope>
    <source>
        <strain evidence="1">Alpha-2009</strain>
        <tissue evidence="1">Whole body</tissue>
    </source>
</reference>
<gene>
    <name evidence="1" type="ORF">PUN28_016035</name>
</gene>
<accession>A0AAW2EUD6</accession>
<comment type="caution">
    <text evidence="1">The sequence shown here is derived from an EMBL/GenBank/DDBJ whole genome shotgun (WGS) entry which is preliminary data.</text>
</comment>
<proteinExistence type="predicted"/>
<name>A0AAW2EUD6_9HYME</name>
<dbReference type="Proteomes" id="UP001430953">
    <property type="component" value="Unassembled WGS sequence"/>
</dbReference>
<dbReference type="EMBL" id="JADYXP020000018">
    <property type="protein sequence ID" value="KAL0106034.1"/>
    <property type="molecule type" value="Genomic_DNA"/>
</dbReference>
<evidence type="ECO:0000313" key="2">
    <source>
        <dbReference type="Proteomes" id="UP001430953"/>
    </source>
</evidence>
<sequence>MKGKIITSAIIIAGSTRDRVAGIIFTRASAVALRQIIIVHRRQEVDEELDHEEIFGTIIVGKLRTSIVTMASRRGAIITARSNNAVNRKESRDRCLRSQSDPR</sequence>
<protein>
    <submittedName>
        <fullName evidence="1">Uncharacterized protein</fullName>
    </submittedName>
</protein>
<keyword evidence="2" id="KW-1185">Reference proteome</keyword>
<dbReference type="AlphaFoldDB" id="A0AAW2EUD6"/>
<organism evidence="1 2">
    <name type="scientific">Cardiocondyla obscurior</name>
    <dbReference type="NCBI Taxonomy" id="286306"/>
    <lineage>
        <taxon>Eukaryota</taxon>
        <taxon>Metazoa</taxon>
        <taxon>Ecdysozoa</taxon>
        <taxon>Arthropoda</taxon>
        <taxon>Hexapoda</taxon>
        <taxon>Insecta</taxon>
        <taxon>Pterygota</taxon>
        <taxon>Neoptera</taxon>
        <taxon>Endopterygota</taxon>
        <taxon>Hymenoptera</taxon>
        <taxon>Apocrita</taxon>
        <taxon>Aculeata</taxon>
        <taxon>Formicoidea</taxon>
        <taxon>Formicidae</taxon>
        <taxon>Myrmicinae</taxon>
        <taxon>Cardiocondyla</taxon>
    </lineage>
</organism>